<protein>
    <submittedName>
        <fullName evidence="2">DUF38 domain-containing protein</fullName>
    </submittedName>
</protein>
<dbReference type="WormBase" id="F57G4.10">
    <property type="protein sequence ID" value="CE45199"/>
    <property type="gene ID" value="WBGene00045506"/>
</dbReference>
<dbReference type="OrthoDB" id="5880599at2759"/>
<dbReference type="GeneID" id="13217929"/>
<gene>
    <name evidence="2" type="ORF">CELE_F57G4.10</name>
    <name evidence="2 4" type="ORF">F57G4.10</name>
</gene>
<reference evidence="2 3" key="1">
    <citation type="journal article" date="1998" name="Science">
        <title>Genome sequence of the nematode C. elegans: a platform for investigating biology.</title>
        <authorList>
            <consortium name="The C. elegans sequencing consortium"/>
            <person name="Sulson J.E."/>
            <person name="Waterston R."/>
        </authorList>
    </citation>
    <scope>NUCLEOTIDE SEQUENCE [LARGE SCALE GENOMIC DNA]</scope>
    <source>
        <strain evidence="2 3">Bristol N2</strain>
    </source>
</reference>
<dbReference type="STRING" id="6239.F57G4.10.1"/>
<dbReference type="PhylomeDB" id="D9N149"/>
<dbReference type="AGR" id="WB:WBGene00045506"/>
<sequence>MKIDDIELRRNRYEEIRDRVKQWSCANVETLMLGGLHFNEVAPILASFGVEKLLEIKMDLLSEEIDVEVAEEVAKLEQWKSTKVIDINESCKLDLGIAHFLHFHAFSVALKRFTVEDAVIVRDNLIKSADFESADIHVQITGNTF</sequence>
<evidence type="ECO:0000313" key="4">
    <source>
        <dbReference type="WormBase" id="F57G4.10"/>
    </source>
</evidence>
<dbReference type="Proteomes" id="UP000001940">
    <property type="component" value="Chromosome V"/>
</dbReference>
<dbReference type="Pfam" id="PF01827">
    <property type="entry name" value="FTH"/>
    <property type="match status" value="1"/>
</dbReference>
<name>D9N149_CAEEL</name>
<dbReference type="InParanoid" id="D9N149"/>
<dbReference type="InterPro" id="IPR002900">
    <property type="entry name" value="DUF38/FTH_CAE_spp"/>
</dbReference>
<evidence type="ECO:0000259" key="1">
    <source>
        <dbReference type="Pfam" id="PF01827"/>
    </source>
</evidence>
<dbReference type="KEGG" id="cel:CELE_F57G4.10"/>
<dbReference type="RefSeq" id="NP_001256752.1">
    <property type="nucleotide sequence ID" value="NM_001269823.1"/>
</dbReference>
<proteinExistence type="predicted"/>
<evidence type="ECO:0000313" key="3">
    <source>
        <dbReference type="Proteomes" id="UP000001940"/>
    </source>
</evidence>
<dbReference type="PaxDb" id="6239-F57G4.10"/>
<dbReference type="EMBL" id="BX284605">
    <property type="protein sequence ID" value="CBO24679.1"/>
    <property type="molecule type" value="Genomic_DNA"/>
</dbReference>
<dbReference type="CTD" id="13217929"/>
<accession>D9N149</accession>
<evidence type="ECO:0000313" key="2">
    <source>
        <dbReference type="EMBL" id="CBO24679.1"/>
    </source>
</evidence>
<organism evidence="2 3">
    <name type="scientific">Caenorhabditis elegans</name>
    <dbReference type="NCBI Taxonomy" id="6239"/>
    <lineage>
        <taxon>Eukaryota</taxon>
        <taxon>Metazoa</taxon>
        <taxon>Ecdysozoa</taxon>
        <taxon>Nematoda</taxon>
        <taxon>Chromadorea</taxon>
        <taxon>Rhabditida</taxon>
        <taxon>Rhabditina</taxon>
        <taxon>Rhabditomorpha</taxon>
        <taxon>Rhabditoidea</taxon>
        <taxon>Rhabditidae</taxon>
        <taxon>Peloderinae</taxon>
        <taxon>Caenorhabditis</taxon>
    </lineage>
</organism>
<keyword evidence="3" id="KW-1185">Reference proteome</keyword>
<feature type="domain" description="DUF38" evidence="1">
    <location>
        <begin position="12"/>
        <end position="140"/>
    </location>
</feature>
<dbReference type="AlphaFoldDB" id="D9N149"/>
<dbReference type="Bgee" id="WBGene00045506">
    <property type="expression patterns" value="Expressed in multicellular organism and 2 other cell types or tissues"/>
</dbReference>
<dbReference type="HOGENOM" id="CLU_1788581_0_0_1"/>